<feature type="domain" description="DUF374" evidence="2">
    <location>
        <begin position="90"/>
        <end position="155"/>
    </location>
</feature>
<proteinExistence type="predicted"/>
<dbReference type="KEGG" id="woc:BA177_09165"/>
<organism evidence="3 4">
    <name type="scientific">Woeseia oceani</name>
    <dbReference type="NCBI Taxonomy" id="1548547"/>
    <lineage>
        <taxon>Bacteria</taxon>
        <taxon>Pseudomonadati</taxon>
        <taxon>Pseudomonadota</taxon>
        <taxon>Gammaproteobacteria</taxon>
        <taxon>Woeseiales</taxon>
        <taxon>Woeseiaceae</taxon>
        <taxon>Woeseia</taxon>
    </lineage>
</organism>
<dbReference type="OrthoDB" id="9810508at2"/>
<sequence length="248" mass="27771">MSNQTQPEDLEARRSAASRRRMTLLRRFYYWVGMPVLKGVSWLLWSTYRKQYVIGADTLERLLSSESICAPVYWHQHTFICLNMMREWLQRGFKAGFIITASVDGEVPSRVAHSWGATVVRGSAKHTNALAMRDIQQAMKRGVSIVSAADGPLGPIYEFKTGVVLMARIGNAPLVPISCAADRAWYLRRWDNFLLPKPFAKVVLAVGEPMPIPRSTPVADLEQHRQAIEAATNALMRSAEAALKGESQ</sequence>
<dbReference type="InterPro" id="IPR007172">
    <property type="entry name" value="DUF374"/>
</dbReference>
<keyword evidence="1" id="KW-1133">Transmembrane helix</keyword>
<keyword evidence="1" id="KW-0812">Transmembrane</keyword>
<dbReference type="Proteomes" id="UP000092695">
    <property type="component" value="Chromosome"/>
</dbReference>
<dbReference type="Pfam" id="PF04028">
    <property type="entry name" value="DUF374"/>
    <property type="match status" value="1"/>
</dbReference>
<dbReference type="EMBL" id="CP016268">
    <property type="protein sequence ID" value="ANO51347.1"/>
    <property type="molecule type" value="Genomic_DNA"/>
</dbReference>
<dbReference type="SUPFAM" id="SSF69593">
    <property type="entry name" value="Glycerol-3-phosphate (1)-acyltransferase"/>
    <property type="match status" value="1"/>
</dbReference>
<dbReference type="STRING" id="1548547.BA177_09165"/>
<reference evidence="3 4" key="1">
    <citation type="submission" date="2016-06" db="EMBL/GenBank/DDBJ databases">
        <title>Complete genome sequence of a deep-branching marine Gamma Proteobacterium Woeseia oceani type strain XK5.</title>
        <authorList>
            <person name="Mu D."/>
            <person name="Du Z."/>
        </authorList>
    </citation>
    <scope>NUCLEOTIDE SEQUENCE [LARGE SCALE GENOMIC DNA]</scope>
    <source>
        <strain evidence="3 4">XK5</strain>
    </source>
</reference>
<evidence type="ECO:0000313" key="3">
    <source>
        <dbReference type="EMBL" id="ANO51347.1"/>
    </source>
</evidence>
<feature type="transmembrane region" description="Helical" evidence="1">
    <location>
        <begin position="28"/>
        <end position="45"/>
    </location>
</feature>
<name>A0A193LFR6_9GAMM</name>
<evidence type="ECO:0000256" key="1">
    <source>
        <dbReference type="SAM" id="Phobius"/>
    </source>
</evidence>
<keyword evidence="1" id="KW-0472">Membrane</keyword>
<protein>
    <recommendedName>
        <fullName evidence="2">DUF374 domain-containing protein</fullName>
    </recommendedName>
</protein>
<gene>
    <name evidence="3" type="ORF">BA177_09165</name>
</gene>
<dbReference type="RefSeq" id="WP_068615610.1">
    <property type="nucleotide sequence ID" value="NZ_CP016268.1"/>
</dbReference>
<keyword evidence="4" id="KW-1185">Reference proteome</keyword>
<evidence type="ECO:0000259" key="2">
    <source>
        <dbReference type="Pfam" id="PF04028"/>
    </source>
</evidence>
<evidence type="ECO:0000313" key="4">
    <source>
        <dbReference type="Proteomes" id="UP000092695"/>
    </source>
</evidence>
<dbReference type="AlphaFoldDB" id="A0A193LFR6"/>
<accession>A0A193LFR6</accession>